<dbReference type="CDD" id="cd03859">
    <property type="entry name" value="M14_CPT"/>
    <property type="match status" value="1"/>
</dbReference>
<feature type="domain" description="Peptidase M14" evidence="10">
    <location>
        <begin position="116"/>
        <end position="416"/>
    </location>
</feature>
<evidence type="ECO:0000256" key="1">
    <source>
        <dbReference type="ARBA" id="ARBA00001947"/>
    </source>
</evidence>
<evidence type="ECO:0000256" key="8">
    <source>
        <dbReference type="PROSITE-ProRule" id="PRU01379"/>
    </source>
</evidence>
<sequence length="418" mass="44943">MRTSSRRTAVAVAAACLTLAAHAGVTAAAAPAGGTGDTRAIYAVPGTDVQERTAINRTGALVLSVSGGEAVVEATPEQAERMRAAGLAPQRRASVAAELARRGQGAPGDFPPEDRGYHNYDEVVAELGAAVADHPDIATLTSAGTSHEGRDIPVLKISDNAGQDEAEPEVLFDCNQHAREHLTTEMCLRIVERFTDGYATDPAIAEMVDSRELWVIPVVNPDGSIHDVASGQYLGWRKNRQGPGTDLNRNWGHKWGCCGGSSGNPNAETYRGTEPWSAPETAALRDFIDSRVVGGEQQIEAAIDFHTYSELVLWPFGYTTDQVTEGMTQEQYDRFERVGTEMARTNGYTPQQASGLYITDGGSLDWMWAEHGILAFTFEMYPAQGGGLEGFYPPDEVIAEETARNDEAVDVLIREAGV</sequence>
<keyword evidence="7" id="KW-0482">Metalloprotease</keyword>
<dbReference type="Pfam" id="PF00246">
    <property type="entry name" value="Peptidase_M14"/>
    <property type="match status" value="1"/>
</dbReference>
<comment type="cofactor">
    <cofactor evidence="1">
        <name>Zn(2+)</name>
        <dbReference type="ChEBI" id="CHEBI:29105"/>
    </cofactor>
</comment>
<dbReference type="InterPro" id="IPR057247">
    <property type="entry name" value="CARBOXYPEPT_ZN_2"/>
</dbReference>
<evidence type="ECO:0000256" key="7">
    <source>
        <dbReference type="ARBA" id="ARBA00023049"/>
    </source>
</evidence>
<keyword evidence="9" id="KW-0732">Signal</keyword>
<dbReference type="SUPFAM" id="SSF53187">
    <property type="entry name" value="Zn-dependent exopeptidases"/>
    <property type="match status" value="1"/>
</dbReference>
<dbReference type="PANTHER" id="PTHR11705">
    <property type="entry name" value="PROTEASE FAMILY M14 CARBOXYPEPTIDASE A,B"/>
    <property type="match status" value="1"/>
</dbReference>
<dbReference type="Gene3D" id="3.40.630.10">
    <property type="entry name" value="Zn peptidases"/>
    <property type="match status" value="1"/>
</dbReference>
<feature type="signal peptide" evidence="9">
    <location>
        <begin position="1"/>
        <end position="23"/>
    </location>
</feature>
<evidence type="ECO:0000313" key="12">
    <source>
        <dbReference type="Proteomes" id="UP001564626"/>
    </source>
</evidence>
<comment type="similarity">
    <text evidence="2 8">Belongs to the peptidase M14 family.</text>
</comment>
<name>A0ABV4CRC1_9PSEU</name>
<gene>
    <name evidence="11" type="ORF">AB8O55_28015</name>
</gene>
<comment type="caution">
    <text evidence="11">The sequence shown here is derived from an EMBL/GenBank/DDBJ whole genome shotgun (WGS) entry which is preliminary data.</text>
</comment>
<keyword evidence="12" id="KW-1185">Reference proteome</keyword>
<evidence type="ECO:0000256" key="6">
    <source>
        <dbReference type="ARBA" id="ARBA00022833"/>
    </source>
</evidence>
<dbReference type="PROSITE" id="PS00133">
    <property type="entry name" value="CARBOXYPEPT_ZN_2"/>
    <property type="match status" value="1"/>
</dbReference>
<dbReference type="PANTHER" id="PTHR11705:SF143">
    <property type="entry name" value="SLL0236 PROTEIN"/>
    <property type="match status" value="1"/>
</dbReference>
<evidence type="ECO:0000256" key="9">
    <source>
        <dbReference type="SAM" id="SignalP"/>
    </source>
</evidence>
<evidence type="ECO:0000256" key="2">
    <source>
        <dbReference type="ARBA" id="ARBA00005988"/>
    </source>
</evidence>
<feature type="active site" description="Proton donor/acceptor" evidence="8">
    <location>
        <position position="379"/>
    </location>
</feature>
<protein>
    <submittedName>
        <fullName evidence="11">M14 family zinc carboxypeptidase</fullName>
    </submittedName>
</protein>
<keyword evidence="6" id="KW-0862">Zinc</keyword>
<dbReference type="InterPro" id="IPR033810">
    <property type="entry name" value="Carboxypeptidase_T"/>
</dbReference>
<dbReference type="PROSITE" id="PS52035">
    <property type="entry name" value="PEPTIDASE_M14"/>
    <property type="match status" value="1"/>
</dbReference>
<dbReference type="PROSITE" id="PS51318">
    <property type="entry name" value="TAT"/>
    <property type="match status" value="1"/>
</dbReference>
<keyword evidence="11" id="KW-0121">Carboxypeptidase</keyword>
<feature type="chain" id="PRO_5045808042" evidence="9">
    <location>
        <begin position="24"/>
        <end position="418"/>
    </location>
</feature>
<dbReference type="Proteomes" id="UP001564626">
    <property type="component" value="Unassembled WGS sequence"/>
</dbReference>
<organism evidence="11 12">
    <name type="scientific">Saccharopolyspora cebuensis</name>
    <dbReference type="NCBI Taxonomy" id="418759"/>
    <lineage>
        <taxon>Bacteria</taxon>
        <taxon>Bacillati</taxon>
        <taxon>Actinomycetota</taxon>
        <taxon>Actinomycetes</taxon>
        <taxon>Pseudonocardiales</taxon>
        <taxon>Pseudonocardiaceae</taxon>
        <taxon>Saccharopolyspora</taxon>
    </lineage>
</organism>
<evidence type="ECO:0000256" key="4">
    <source>
        <dbReference type="ARBA" id="ARBA00022723"/>
    </source>
</evidence>
<proteinExistence type="inferred from homology"/>
<dbReference type="InterPro" id="IPR000834">
    <property type="entry name" value="Peptidase_M14"/>
</dbReference>
<dbReference type="InterPro" id="IPR057246">
    <property type="entry name" value="CARBOXYPEPT_ZN_1"/>
</dbReference>
<dbReference type="SMART" id="SM00631">
    <property type="entry name" value="Zn_pept"/>
    <property type="match status" value="1"/>
</dbReference>
<dbReference type="EMBL" id="JBGEHV010000086">
    <property type="protein sequence ID" value="MEY8043274.1"/>
    <property type="molecule type" value="Genomic_DNA"/>
</dbReference>
<reference evidence="11 12" key="1">
    <citation type="submission" date="2024-08" db="EMBL/GenBank/DDBJ databases">
        <title>Genome mining of Saccharopolyspora cebuensis PGLac3 from Nigerian medicinal plant.</title>
        <authorList>
            <person name="Ezeobiora C.E."/>
            <person name="Igbokwe N.H."/>
            <person name="Amin D.H."/>
            <person name="Mendie U.E."/>
        </authorList>
    </citation>
    <scope>NUCLEOTIDE SEQUENCE [LARGE SCALE GENOMIC DNA]</scope>
    <source>
        <strain evidence="11 12">PGLac3</strain>
    </source>
</reference>
<dbReference type="PROSITE" id="PS00132">
    <property type="entry name" value="CARBOXYPEPT_ZN_1"/>
    <property type="match status" value="1"/>
</dbReference>
<evidence type="ECO:0000259" key="10">
    <source>
        <dbReference type="PROSITE" id="PS52035"/>
    </source>
</evidence>
<evidence type="ECO:0000256" key="5">
    <source>
        <dbReference type="ARBA" id="ARBA00022801"/>
    </source>
</evidence>
<keyword evidence="3" id="KW-0645">Protease</keyword>
<dbReference type="RefSeq" id="WP_345355056.1">
    <property type="nucleotide sequence ID" value="NZ_BAABII010000001.1"/>
</dbReference>
<evidence type="ECO:0000313" key="11">
    <source>
        <dbReference type="EMBL" id="MEY8043274.1"/>
    </source>
</evidence>
<keyword evidence="4" id="KW-0479">Metal-binding</keyword>
<dbReference type="GO" id="GO:0004180">
    <property type="term" value="F:carboxypeptidase activity"/>
    <property type="evidence" value="ECO:0007669"/>
    <property type="project" value="UniProtKB-KW"/>
</dbReference>
<dbReference type="InterPro" id="IPR006311">
    <property type="entry name" value="TAT_signal"/>
</dbReference>
<keyword evidence="5" id="KW-0378">Hydrolase</keyword>
<accession>A0ABV4CRC1</accession>
<dbReference type="PRINTS" id="PR00765">
    <property type="entry name" value="CRBOXYPTASEA"/>
</dbReference>
<evidence type="ECO:0000256" key="3">
    <source>
        <dbReference type="ARBA" id="ARBA00022670"/>
    </source>
</evidence>